<dbReference type="eggNOG" id="COG0662">
    <property type="taxonomic scope" value="Bacteria"/>
</dbReference>
<dbReference type="InterPro" id="IPR013096">
    <property type="entry name" value="Cupin_2"/>
</dbReference>
<dbReference type="PANTHER" id="PTHR43346">
    <property type="entry name" value="LIGAND BINDING DOMAIN PROTEIN, PUTATIVE (AFU_ORTHOLOGUE AFUA_6G14370)-RELATED"/>
    <property type="match status" value="1"/>
</dbReference>
<accession>A0A0A3YQD5</accession>
<dbReference type="PANTHER" id="PTHR43346:SF1">
    <property type="entry name" value="QUERCETIN 2,3-DIOXYGENASE-RELATED"/>
    <property type="match status" value="1"/>
</dbReference>
<reference evidence="2 3" key="1">
    <citation type="submission" date="2014-10" db="EMBL/GenBank/DDBJ databases">
        <title>Genome sequence of Erwinia typographi M043b.</title>
        <authorList>
            <person name="Chan K.-G."/>
            <person name="Tan W.-S."/>
        </authorList>
    </citation>
    <scope>NUCLEOTIDE SEQUENCE [LARGE SCALE GENOMIC DNA]</scope>
    <source>
        <strain evidence="2 3">M043b</strain>
    </source>
</reference>
<evidence type="ECO:0000259" key="1">
    <source>
        <dbReference type="Pfam" id="PF07883"/>
    </source>
</evidence>
<dbReference type="Gene3D" id="2.60.120.10">
    <property type="entry name" value="Jelly Rolls"/>
    <property type="match status" value="1"/>
</dbReference>
<dbReference type="RefSeq" id="WP_034897055.1">
    <property type="nucleotide sequence ID" value="NZ_JRUQ01000059.1"/>
</dbReference>
<protein>
    <recommendedName>
        <fullName evidence="1">Cupin type-2 domain-containing protein</fullName>
    </recommendedName>
</protein>
<feature type="domain" description="Cupin type-2" evidence="1">
    <location>
        <begin position="44"/>
        <end position="105"/>
    </location>
</feature>
<evidence type="ECO:0000313" key="3">
    <source>
        <dbReference type="Proteomes" id="UP000030351"/>
    </source>
</evidence>
<dbReference type="STRING" id="371042.NG99_20465"/>
<evidence type="ECO:0000313" key="2">
    <source>
        <dbReference type="EMBL" id="KGT88850.1"/>
    </source>
</evidence>
<dbReference type="InterPro" id="IPR011051">
    <property type="entry name" value="RmlC_Cupin_sf"/>
</dbReference>
<dbReference type="InterPro" id="IPR052538">
    <property type="entry name" value="Flavonoid_dioxygenase-like"/>
</dbReference>
<name>A0A0A3YQD5_9GAMM</name>
<proteinExistence type="predicted"/>
<dbReference type="AlphaFoldDB" id="A0A0A3YQD5"/>
<dbReference type="EMBL" id="JRUQ01000059">
    <property type="protein sequence ID" value="KGT88850.1"/>
    <property type="molecule type" value="Genomic_DNA"/>
</dbReference>
<dbReference type="OrthoDB" id="1177356at2"/>
<dbReference type="Pfam" id="PF07883">
    <property type="entry name" value="Cupin_2"/>
    <property type="match status" value="1"/>
</dbReference>
<gene>
    <name evidence="2" type="ORF">NG99_20465</name>
</gene>
<keyword evidence="3" id="KW-1185">Reference proteome</keyword>
<organism evidence="2 3">
    <name type="scientific">Erwinia typographi</name>
    <dbReference type="NCBI Taxonomy" id="371042"/>
    <lineage>
        <taxon>Bacteria</taxon>
        <taxon>Pseudomonadati</taxon>
        <taxon>Pseudomonadota</taxon>
        <taxon>Gammaproteobacteria</taxon>
        <taxon>Enterobacterales</taxon>
        <taxon>Erwiniaceae</taxon>
        <taxon>Erwinia</taxon>
    </lineage>
</organism>
<dbReference type="SUPFAM" id="SSF51182">
    <property type="entry name" value="RmlC-like cupins"/>
    <property type="match status" value="1"/>
</dbReference>
<sequence>MSALYFDLEEKKKLFPDSADSLIVDMYLSDNPQGSVRLFRVYQQVPEHYHKQCDEVLIVIAGDLEFQTDGEPAKVLSKDQLVIFRKNTVHSIKPSGDNPVYFLSIDTPGREASDIYFIDPAHNGLKFISHIGER</sequence>
<dbReference type="InterPro" id="IPR014710">
    <property type="entry name" value="RmlC-like_jellyroll"/>
</dbReference>
<dbReference type="Proteomes" id="UP000030351">
    <property type="component" value="Unassembled WGS sequence"/>
</dbReference>
<comment type="caution">
    <text evidence="2">The sequence shown here is derived from an EMBL/GenBank/DDBJ whole genome shotgun (WGS) entry which is preliminary data.</text>
</comment>